<reference evidence="2" key="2">
    <citation type="submission" date="2016-10" db="EMBL/GenBank/DDBJ databases">
        <authorList>
            <person name="de Groot N.N."/>
        </authorList>
    </citation>
    <scope>NUCLEOTIDE SEQUENCE [LARGE SCALE GENOMIC DNA]</scope>
    <source>
        <strain evidence="2">DSM 17908</strain>
    </source>
</reference>
<gene>
    <name evidence="2" type="ORF">SAMN05421680_10846</name>
    <name evidence="1" type="ORF">Xmau_03413</name>
</gene>
<reference evidence="3" key="1">
    <citation type="submission" date="2016-10" db="EMBL/GenBank/DDBJ databases">
        <authorList>
            <person name="Varghese N."/>
            <person name="Submissions S."/>
        </authorList>
    </citation>
    <scope>NUCLEOTIDE SEQUENCE [LARGE SCALE GENOMIC DNA]</scope>
    <source>
        <strain evidence="3">DSM 17908</strain>
    </source>
</reference>
<keyword evidence="4" id="KW-1185">Reference proteome</keyword>
<evidence type="ECO:0000313" key="2">
    <source>
        <dbReference type="EMBL" id="SFJ38139.1"/>
    </source>
</evidence>
<organism evidence="2 3">
    <name type="scientific">Xenorhabdus mauleonii</name>
    <dbReference type="NCBI Taxonomy" id="351675"/>
    <lineage>
        <taxon>Bacteria</taxon>
        <taxon>Pseudomonadati</taxon>
        <taxon>Pseudomonadota</taxon>
        <taxon>Gammaproteobacteria</taxon>
        <taxon>Enterobacterales</taxon>
        <taxon>Morganellaceae</taxon>
        <taxon>Xenorhabdus</taxon>
    </lineage>
</organism>
<evidence type="ECO:0000313" key="1">
    <source>
        <dbReference type="EMBL" id="PHM38703.1"/>
    </source>
</evidence>
<proteinExistence type="predicted"/>
<reference evidence="1 4" key="3">
    <citation type="journal article" date="2017" name="Nat. Microbiol.">
        <title>Natural product diversity associated with the nematode symbionts Photorhabdus and Xenorhabdus.</title>
        <authorList>
            <person name="Tobias N.J."/>
            <person name="Wolff H."/>
            <person name="Djahanschiri B."/>
            <person name="Grundmann F."/>
            <person name="Kronenwerth M."/>
            <person name="Shi Y.M."/>
            <person name="Simonyi S."/>
            <person name="Grun P."/>
            <person name="Shapiro-Ilan D."/>
            <person name="Pidot S.J."/>
            <person name="Stinear T.P."/>
            <person name="Ebersberger I."/>
            <person name="Bode H.B."/>
        </authorList>
    </citation>
    <scope>NUCLEOTIDE SEQUENCE [LARGE SCALE GENOMIC DNA]</scope>
    <source>
        <strain evidence="1 4">DSM 17908</strain>
    </source>
</reference>
<sequence length="85" mass="9867">MSDSEHLDKSCSRLSMYCQLSEIVHIDLSFLYAMRCKYVHFLKNASKNDLIKKLTMAKFRAKEAIPENSGIDSLSISRIYFLGWK</sequence>
<protein>
    <submittedName>
        <fullName evidence="2">Uncharacterized protein</fullName>
    </submittedName>
</protein>
<accession>A0A1I3QXD6</accession>
<name>A0A1I3QXD6_9GAMM</name>
<evidence type="ECO:0000313" key="3">
    <source>
        <dbReference type="Proteomes" id="UP000198919"/>
    </source>
</evidence>
<dbReference type="Proteomes" id="UP000198919">
    <property type="component" value="Unassembled WGS sequence"/>
</dbReference>
<dbReference type="EMBL" id="FORG01000008">
    <property type="protein sequence ID" value="SFJ38139.1"/>
    <property type="molecule type" value="Genomic_DNA"/>
</dbReference>
<dbReference type="EMBL" id="NITY01000015">
    <property type="protein sequence ID" value="PHM38703.1"/>
    <property type="molecule type" value="Genomic_DNA"/>
</dbReference>
<evidence type="ECO:0000313" key="4">
    <source>
        <dbReference type="Proteomes" id="UP000224607"/>
    </source>
</evidence>
<dbReference type="AlphaFoldDB" id="A0A1I3QXD6"/>
<dbReference type="Proteomes" id="UP000224607">
    <property type="component" value="Unassembled WGS sequence"/>
</dbReference>